<dbReference type="InterPro" id="IPR009075">
    <property type="entry name" value="AcylCo_DH/oxidase_C"/>
</dbReference>
<evidence type="ECO:0000256" key="2">
    <source>
        <dbReference type="ARBA" id="ARBA00009347"/>
    </source>
</evidence>
<dbReference type="Gene3D" id="1.10.540.10">
    <property type="entry name" value="Acyl-CoA dehydrogenase/oxidase, N-terminal domain"/>
    <property type="match status" value="1"/>
</dbReference>
<feature type="domain" description="Acyl-CoA dehydrogenase/oxidase N-terminal" evidence="9">
    <location>
        <begin position="13"/>
        <end position="123"/>
    </location>
</feature>
<dbReference type="PANTHER" id="PTHR43292">
    <property type="entry name" value="ACYL-COA DEHYDROGENASE"/>
    <property type="match status" value="1"/>
</dbReference>
<evidence type="ECO:0000259" key="7">
    <source>
        <dbReference type="Pfam" id="PF00441"/>
    </source>
</evidence>
<keyword evidence="3 6" id="KW-0285">Flavoprotein</keyword>
<evidence type="ECO:0000313" key="10">
    <source>
        <dbReference type="EMBL" id="WAH36214.1"/>
    </source>
</evidence>
<dbReference type="RefSeq" id="WP_268043535.1">
    <property type="nucleotide sequence ID" value="NZ_CP104064.1"/>
</dbReference>
<reference evidence="10" key="1">
    <citation type="submission" date="2022-08" db="EMBL/GenBank/DDBJ databases">
        <title>Alicyclobacillus dauci DSM2870, complete genome.</title>
        <authorList>
            <person name="Wang Q."/>
            <person name="Cai R."/>
            <person name="Wang Z."/>
        </authorList>
    </citation>
    <scope>NUCLEOTIDE SEQUENCE</scope>
    <source>
        <strain evidence="10">DSM 28700</strain>
    </source>
</reference>
<evidence type="ECO:0000256" key="6">
    <source>
        <dbReference type="RuleBase" id="RU362125"/>
    </source>
</evidence>
<dbReference type="Gene3D" id="2.40.110.10">
    <property type="entry name" value="Butyryl-CoA Dehydrogenase, subunit A, domain 2"/>
    <property type="match status" value="1"/>
</dbReference>
<dbReference type="EMBL" id="CP104064">
    <property type="protein sequence ID" value="WAH36214.1"/>
    <property type="molecule type" value="Genomic_DNA"/>
</dbReference>
<dbReference type="SUPFAM" id="SSF47203">
    <property type="entry name" value="Acyl-CoA dehydrogenase C-terminal domain-like"/>
    <property type="match status" value="1"/>
</dbReference>
<dbReference type="PROSITE" id="PS00072">
    <property type="entry name" value="ACYL_COA_DH_1"/>
    <property type="match status" value="1"/>
</dbReference>
<gene>
    <name evidence="10" type="ORF">NZD86_18510</name>
</gene>
<dbReference type="Pfam" id="PF00441">
    <property type="entry name" value="Acyl-CoA_dh_1"/>
    <property type="match status" value="1"/>
</dbReference>
<organism evidence="10 11">
    <name type="scientific">Alicyclobacillus dauci</name>
    <dbReference type="NCBI Taxonomy" id="1475485"/>
    <lineage>
        <taxon>Bacteria</taxon>
        <taxon>Bacillati</taxon>
        <taxon>Bacillota</taxon>
        <taxon>Bacilli</taxon>
        <taxon>Bacillales</taxon>
        <taxon>Alicyclobacillaceae</taxon>
        <taxon>Alicyclobacillus</taxon>
    </lineage>
</organism>
<feature type="domain" description="Acyl-CoA oxidase/dehydrogenase middle" evidence="8">
    <location>
        <begin position="128"/>
        <end position="223"/>
    </location>
</feature>
<accession>A0ABY6Z018</accession>
<comment type="cofactor">
    <cofactor evidence="1 6">
        <name>FAD</name>
        <dbReference type="ChEBI" id="CHEBI:57692"/>
    </cofactor>
</comment>
<protein>
    <submittedName>
        <fullName evidence="10">Acyl-CoA dehydrogenase family protein</fullName>
    </submittedName>
</protein>
<dbReference type="InterPro" id="IPR046373">
    <property type="entry name" value="Acyl-CoA_Oxase/DH_mid-dom_sf"/>
</dbReference>
<evidence type="ECO:0000256" key="4">
    <source>
        <dbReference type="ARBA" id="ARBA00022827"/>
    </source>
</evidence>
<dbReference type="InterPro" id="IPR013786">
    <property type="entry name" value="AcylCoA_DH/ox_N"/>
</dbReference>
<evidence type="ECO:0000313" key="11">
    <source>
        <dbReference type="Proteomes" id="UP001164803"/>
    </source>
</evidence>
<dbReference type="PANTHER" id="PTHR43292:SF4">
    <property type="entry name" value="ACYL-COA DEHYDROGENASE FADE34"/>
    <property type="match status" value="1"/>
</dbReference>
<dbReference type="Gene3D" id="1.20.140.10">
    <property type="entry name" value="Butyryl-CoA Dehydrogenase, subunit A, domain 3"/>
    <property type="match status" value="1"/>
</dbReference>
<name>A0ABY6Z018_9BACL</name>
<keyword evidence="11" id="KW-1185">Reference proteome</keyword>
<evidence type="ECO:0000256" key="1">
    <source>
        <dbReference type="ARBA" id="ARBA00001974"/>
    </source>
</evidence>
<dbReference type="InterPro" id="IPR037069">
    <property type="entry name" value="AcylCoA_DH/ox_N_sf"/>
</dbReference>
<dbReference type="Proteomes" id="UP001164803">
    <property type="component" value="Chromosome"/>
</dbReference>
<dbReference type="InterPro" id="IPR006091">
    <property type="entry name" value="Acyl-CoA_Oxase/DH_mid-dom"/>
</dbReference>
<dbReference type="InterPro" id="IPR006089">
    <property type="entry name" value="Acyl-CoA_DH_CS"/>
</dbReference>
<dbReference type="Pfam" id="PF02770">
    <property type="entry name" value="Acyl-CoA_dh_M"/>
    <property type="match status" value="1"/>
</dbReference>
<evidence type="ECO:0000259" key="8">
    <source>
        <dbReference type="Pfam" id="PF02770"/>
    </source>
</evidence>
<dbReference type="SUPFAM" id="SSF56645">
    <property type="entry name" value="Acyl-CoA dehydrogenase NM domain-like"/>
    <property type="match status" value="1"/>
</dbReference>
<proteinExistence type="inferred from homology"/>
<comment type="similarity">
    <text evidence="2 6">Belongs to the acyl-CoA dehydrogenase family.</text>
</comment>
<evidence type="ECO:0000256" key="5">
    <source>
        <dbReference type="ARBA" id="ARBA00023002"/>
    </source>
</evidence>
<dbReference type="InterPro" id="IPR052161">
    <property type="entry name" value="Mycobact_Acyl-CoA_DH"/>
</dbReference>
<evidence type="ECO:0000256" key="3">
    <source>
        <dbReference type="ARBA" id="ARBA00022630"/>
    </source>
</evidence>
<dbReference type="InterPro" id="IPR009100">
    <property type="entry name" value="AcylCoA_DH/oxidase_NM_dom_sf"/>
</dbReference>
<evidence type="ECO:0000259" key="9">
    <source>
        <dbReference type="Pfam" id="PF02771"/>
    </source>
</evidence>
<feature type="domain" description="Acyl-CoA dehydrogenase/oxidase C-terminal" evidence="7">
    <location>
        <begin position="274"/>
        <end position="377"/>
    </location>
</feature>
<keyword evidence="5 6" id="KW-0560">Oxidoreductase</keyword>
<sequence length="380" mass="41977">MGTFTFTTAQIPKEAEKLRLEIRQLLKEEQEHFLPSCDAWLGGFSPEFSKKLGQMGYIGMTWPKKYGGHERSQFERYVVIEELLAAGAPVAAHWIADRQMAPLILRHGNEEQKMRFVPEIAKGNSYWAIGMSEPNAGSDLAAVQSKLEPDGDGFRLSGQKLWSSGAHACHYMMALVRSSSAGKTRHEGLSNVVVDFTDECVEIRPIYLMNGEHHFNEVIFHDVFIPKENVIGEIGDGWRQVTEELAFERSGPERFLSTFPLLTTLVEATKSNPQLFSSEIAPLIAELTALRELSLSIAGVLGNGGNPAVEAALVKDAGTTFERKVTEVAERIFETVPEQGNAERFSHLLAQALMHGPGFTIRGGTNEILRGIVARGLGLR</sequence>
<dbReference type="InterPro" id="IPR036250">
    <property type="entry name" value="AcylCo_DH-like_C"/>
</dbReference>
<keyword evidence="4 6" id="KW-0274">FAD</keyword>
<dbReference type="Pfam" id="PF02771">
    <property type="entry name" value="Acyl-CoA_dh_N"/>
    <property type="match status" value="1"/>
</dbReference>